<dbReference type="CDD" id="cd20555">
    <property type="entry name" value="CYCLIN_BRF2"/>
    <property type="match status" value="1"/>
</dbReference>
<evidence type="ECO:0000256" key="12">
    <source>
        <dbReference type="ARBA" id="ARBA00042630"/>
    </source>
</evidence>
<evidence type="ECO:0000256" key="1">
    <source>
        <dbReference type="ARBA" id="ARBA00004123"/>
    </source>
</evidence>
<comment type="subcellular location">
    <subcellularLocation>
        <location evidence="1">Nucleus</location>
    </subcellularLocation>
</comment>
<feature type="compositionally biased region" description="Polar residues" evidence="15">
    <location>
        <begin position="347"/>
        <end position="356"/>
    </location>
</feature>
<evidence type="ECO:0000256" key="15">
    <source>
        <dbReference type="SAM" id="MobiDB-lite"/>
    </source>
</evidence>
<evidence type="ECO:0000256" key="9">
    <source>
        <dbReference type="ARBA" id="ARBA00023163"/>
    </source>
</evidence>
<dbReference type="Proteomes" id="UP000050525">
    <property type="component" value="Unassembled WGS sequence"/>
</dbReference>
<dbReference type="Pfam" id="PF08271">
    <property type="entry name" value="Zn_Ribbon_TF"/>
    <property type="match status" value="1"/>
</dbReference>
<evidence type="ECO:0000259" key="16">
    <source>
        <dbReference type="PROSITE" id="PS51134"/>
    </source>
</evidence>
<dbReference type="InterPro" id="IPR036915">
    <property type="entry name" value="Cyclin-like_sf"/>
</dbReference>
<dbReference type="Gene3D" id="2.20.25.10">
    <property type="match status" value="1"/>
</dbReference>
<evidence type="ECO:0000313" key="17">
    <source>
        <dbReference type="EMBL" id="KYO34288.1"/>
    </source>
</evidence>
<dbReference type="eggNOG" id="KOG1598">
    <property type="taxonomic scope" value="Eukaryota"/>
</dbReference>
<evidence type="ECO:0000256" key="6">
    <source>
        <dbReference type="ARBA" id="ARBA00022833"/>
    </source>
</evidence>
<evidence type="ECO:0000256" key="14">
    <source>
        <dbReference type="PROSITE-ProRule" id="PRU00469"/>
    </source>
</evidence>
<evidence type="ECO:0000256" key="13">
    <source>
        <dbReference type="ARBA" id="ARBA00045875"/>
    </source>
</evidence>
<feature type="compositionally biased region" description="Low complexity" evidence="15">
    <location>
        <begin position="372"/>
        <end position="381"/>
    </location>
</feature>
<keyword evidence="8" id="KW-0010">Activator</keyword>
<dbReference type="Gene3D" id="1.10.472.10">
    <property type="entry name" value="Cyclin-like"/>
    <property type="match status" value="2"/>
</dbReference>
<organism evidence="17 18">
    <name type="scientific">Alligator mississippiensis</name>
    <name type="common">American alligator</name>
    <dbReference type="NCBI Taxonomy" id="8496"/>
    <lineage>
        <taxon>Eukaryota</taxon>
        <taxon>Metazoa</taxon>
        <taxon>Chordata</taxon>
        <taxon>Craniata</taxon>
        <taxon>Vertebrata</taxon>
        <taxon>Euteleostomi</taxon>
        <taxon>Archelosauria</taxon>
        <taxon>Archosauria</taxon>
        <taxon>Crocodylia</taxon>
        <taxon>Alligatoridae</taxon>
        <taxon>Alligatorinae</taxon>
        <taxon>Alligator</taxon>
    </lineage>
</organism>
<dbReference type="CTD" id="55290"/>
<name>A0A151NBU5_ALLMI</name>
<comment type="function">
    <text evidence="13">General activator of RNA polymerase III transcription. Factor exclusively required for RNA polymerase III transcription of genes with promoter elements upstream of the initiation sites. Contributes to the regulation of gene expression; functions as activator in the absence of oxidative stress. Down-regulates expression of target genes in response to oxidative stress. Overexpression protects cells against apoptosis in response to oxidative stress.</text>
</comment>
<comment type="similarity">
    <text evidence="2">Belongs to the TFIIB family.</text>
</comment>
<evidence type="ECO:0000313" key="18">
    <source>
        <dbReference type="Proteomes" id="UP000050525"/>
    </source>
</evidence>
<dbReference type="Pfam" id="PF21886">
    <property type="entry name" value="BRF2-like_C_cyclin_rpt"/>
    <property type="match status" value="1"/>
</dbReference>
<keyword evidence="3" id="KW-0479">Metal-binding</keyword>
<evidence type="ECO:0000256" key="3">
    <source>
        <dbReference type="ARBA" id="ARBA00022723"/>
    </source>
</evidence>
<evidence type="ECO:0000256" key="2">
    <source>
        <dbReference type="ARBA" id="ARBA00010857"/>
    </source>
</evidence>
<feature type="region of interest" description="Disordered" evidence="15">
    <location>
        <begin position="318"/>
        <end position="413"/>
    </location>
</feature>
<dbReference type="SUPFAM" id="SSF47954">
    <property type="entry name" value="Cyclin-like"/>
    <property type="match status" value="2"/>
</dbReference>
<proteinExistence type="inferred from homology"/>
<dbReference type="PANTHER" id="PTHR11618">
    <property type="entry name" value="TRANSCRIPTION INITIATION FACTOR IIB-RELATED"/>
    <property type="match status" value="1"/>
</dbReference>
<dbReference type="GO" id="GO:0005634">
    <property type="term" value="C:nucleus"/>
    <property type="evidence" value="ECO:0007669"/>
    <property type="project" value="UniProtKB-SubCell"/>
</dbReference>
<comment type="caution">
    <text evidence="17">The sequence shown here is derived from an EMBL/GenBank/DDBJ whole genome shotgun (WGS) entry which is preliminary data.</text>
</comment>
<evidence type="ECO:0000256" key="10">
    <source>
        <dbReference type="ARBA" id="ARBA00023242"/>
    </source>
</evidence>
<keyword evidence="6" id="KW-0862">Zinc</keyword>
<evidence type="ECO:0000256" key="5">
    <source>
        <dbReference type="ARBA" id="ARBA00022771"/>
    </source>
</evidence>
<keyword evidence="9" id="KW-0804">Transcription</keyword>
<evidence type="ECO:0000256" key="4">
    <source>
        <dbReference type="ARBA" id="ARBA00022737"/>
    </source>
</evidence>
<dbReference type="KEGG" id="amj:102573176"/>
<keyword evidence="5 14" id="KW-0863">Zinc-finger</keyword>
<dbReference type="FunFam" id="1.10.472.10:FF:000046">
    <property type="entry name" value="Transcription factor IIIB 50 kDa subunit"/>
    <property type="match status" value="1"/>
</dbReference>
<dbReference type="InterPro" id="IPR000812">
    <property type="entry name" value="TFIIB"/>
</dbReference>
<dbReference type="GO" id="GO:0017025">
    <property type="term" value="F:TBP-class protein binding"/>
    <property type="evidence" value="ECO:0007669"/>
    <property type="project" value="TreeGrafter"/>
</dbReference>
<dbReference type="SUPFAM" id="SSF57783">
    <property type="entry name" value="Zinc beta-ribbon"/>
    <property type="match status" value="1"/>
</dbReference>
<keyword evidence="10" id="KW-0539">Nucleus</keyword>
<accession>A0A151NBU5</accession>
<dbReference type="PANTHER" id="PTHR11618:SF5">
    <property type="entry name" value="TRANSCRIPTION FACTOR IIIB 50 KDA SUBUNIT"/>
    <property type="match status" value="1"/>
</dbReference>
<dbReference type="AlphaFoldDB" id="A0A151NBU5"/>
<sequence length="413" mass="45709">MSGRQTCPGCGSTDLVQDALYAQSQLVCTACGRVLAEGLLTTTFAEEQQLQEVTYSWSTGQKEQLSRCEQRGIKRVQDLCKVLQLPPVFEETAVSYFQRAIKHPSFHLVSLEKKEVLVGCCVCVTCRQHNWPVTMGTICSLLYADKELFTSVYLHVLKELELDVPALSLMDLVKTHLNGFKLFQSSTTVPAKFIEDKEKMVTRTIQLVELASKTWLVTGRHPIPIVTAAAYLAWQSLQPGGRLTCTFSRFCKLADTDLPPPAHLRLKELQEILLRMASQLAWLRVLRVDKKTVVKHIGDLLQHRSFLLRCSFRAGDAEDGGEEAEGASASSSLQAVESAGQPEGHSTAGTGRSTQTPLLPPCLLHPKKRPRAASPDPSAPDVTGDEPIPDSEIEQYLRSQEEIDALSQARAWQ</sequence>
<dbReference type="GeneID" id="102573176"/>
<dbReference type="GO" id="GO:0097550">
    <property type="term" value="C:transcription preinitiation complex"/>
    <property type="evidence" value="ECO:0007669"/>
    <property type="project" value="TreeGrafter"/>
</dbReference>
<evidence type="ECO:0000256" key="7">
    <source>
        <dbReference type="ARBA" id="ARBA00023015"/>
    </source>
</evidence>
<evidence type="ECO:0000256" key="11">
    <source>
        <dbReference type="ARBA" id="ARBA00039848"/>
    </source>
</evidence>
<reference evidence="17 18" key="1">
    <citation type="journal article" date="2012" name="Genome Biol.">
        <title>Sequencing three crocodilian genomes to illuminate the evolution of archosaurs and amniotes.</title>
        <authorList>
            <person name="St John J.A."/>
            <person name="Braun E.L."/>
            <person name="Isberg S.R."/>
            <person name="Miles L.G."/>
            <person name="Chong A.Y."/>
            <person name="Gongora J."/>
            <person name="Dalzell P."/>
            <person name="Moran C."/>
            <person name="Bed'hom B."/>
            <person name="Abzhanov A."/>
            <person name="Burgess S.C."/>
            <person name="Cooksey A.M."/>
            <person name="Castoe T.A."/>
            <person name="Crawford N.G."/>
            <person name="Densmore L.D."/>
            <person name="Drew J.C."/>
            <person name="Edwards S.V."/>
            <person name="Faircloth B.C."/>
            <person name="Fujita M.K."/>
            <person name="Greenwold M.J."/>
            <person name="Hoffmann F.G."/>
            <person name="Howard J.M."/>
            <person name="Iguchi T."/>
            <person name="Janes D.E."/>
            <person name="Khan S.Y."/>
            <person name="Kohno S."/>
            <person name="de Koning A.J."/>
            <person name="Lance S.L."/>
            <person name="McCarthy F.M."/>
            <person name="McCormack J.E."/>
            <person name="Merchant M.E."/>
            <person name="Peterson D.G."/>
            <person name="Pollock D.D."/>
            <person name="Pourmand N."/>
            <person name="Raney B.J."/>
            <person name="Roessler K.A."/>
            <person name="Sanford J.R."/>
            <person name="Sawyer R.H."/>
            <person name="Schmidt C.J."/>
            <person name="Triplett E.W."/>
            <person name="Tuberville T.D."/>
            <person name="Venegas-Anaya M."/>
            <person name="Howard J.T."/>
            <person name="Jarvis E.D."/>
            <person name="Guillette L.J.Jr."/>
            <person name="Glenn T.C."/>
            <person name="Green R.E."/>
            <person name="Ray D.A."/>
        </authorList>
    </citation>
    <scope>NUCLEOTIDE SEQUENCE [LARGE SCALE GENOMIC DNA]</scope>
    <source>
        <strain evidence="17">KSC_2009_1</strain>
    </source>
</reference>
<feature type="compositionally biased region" description="Acidic residues" evidence="15">
    <location>
        <begin position="383"/>
        <end position="393"/>
    </location>
</feature>
<keyword evidence="7" id="KW-0805">Transcription regulation</keyword>
<gene>
    <name evidence="17" type="primary">BRF2</name>
    <name evidence="17" type="ORF">Y1Q_0018164</name>
</gene>
<evidence type="ECO:0000256" key="8">
    <source>
        <dbReference type="ARBA" id="ARBA00023159"/>
    </source>
</evidence>
<dbReference type="GO" id="GO:0008270">
    <property type="term" value="F:zinc ion binding"/>
    <property type="evidence" value="ECO:0007669"/>
    <property type="project" value="UniProtKB-KW"/>
</dbReference>
<dbReference type="InterPro" id="IPR054078">
    <property type="entry name" value="BRF2-like_C"/>
</dbReference>
<dbReference type="OrthoDB" id="2121711at2759"/>
<dbReference type="STRING" id="8496.A0A151NBU5"/>
<dbReference type="EMBL" id="AKHW03003560">
    <property type="protein sequence ID" value="KYO34288.1"/>
    <property type="molecule type" value="Genomic_DNA"/>
</dbReference>
<dbReference type="PROSITE" id="PS51134">
    <property type="entry name" value="ZF_TFIIB"/>
    <property type="match status" value="1"/>
</dbReference>
<dbReference type="RefSeq" id="XP_014450811.1">
    <property type="nucleotide sequence ID" value="XM_014595325.3"/>
</dbReference>
<feature type="domain" description="TFIIB-type" evidence="16">
    <location>
        <begin position="3"/>
        <end position="36"/>
    </location>
</feature>
<protein>
    <recommendedName>
        <fullName evidence="11">Transcription factor IIIB 50 kDa subunit</fullName>
    </recommendedName>
    <alternativeName>
        <fullName evidence="12">B-related factor 2</fullName>
    </alternativeName>
</protein>
<dbReference type="GO" id="GO:0070897">
    <property type="term" value="P:transcription preinitiation complex assembly"/>
    <property type="evidence" value="ECO:0007669"/>
    <property type="project" value="InterPro"/>
</dbReference>
<keyword evidence="4" id="KW-0677">Repeat</keyword>
<keyword evidence="18" id="KW-1185">Reference proteome</keyword>
<dbReference type="InterPro" id="IPR013137">
    <property type="entry name" value="Znf_TFIIB"/>
</dbReference>